<keyword evidence="1" id="KW-0472">Membrane</keyword>
<feature type="transmembrane region" description="Helical" evidence="1">
    <location>
        <begin position="90"/>
        <end position="107"/>
    </location>
</feature>
<protein>
    <recommendedName>
        <fullName evidence="3">DUF1440 domain-containing protein</fullName>
    </recommendedName>
</protein>
<reference evidence="2" key="1">
    <citation type="journal article" date="2014" name="Genome Biol. Evol.">
        <title>Pangenome evidence for extensive interdomain horizontal transfer affecting lineage core and shell genes in uncultured planktonic thaumarchaeota and euryarchaeota.</title>
        <authorList>
            <person name="Deschamps P."/>
            <person name="Zivanovic Y."/>
            <person name="Moreira D."/>
            <person name="Rodriguez-Valera F."/>
            <person name="Lopez-Garcia P."/>
        </authorList>
    </citation>
    <scope>NUCLEOTIDE SEQUENCE</scope>
</reference>
<keyword evidence="1" id="KW-0812">Transmembrane</keyword>
<organism evidence="2">
    <name type="scientific">uncultured marine thaumarchaeote AD1000_17_C04</name>
    <dbReference type="NCBI Taxonomy" id="1455895"/>
    <lineage>
        <taxon>Archaea</taxon>
        <taxon>Nitrososphaerota</taxon>
        <taxon>environmental samples</taxon>
    </lineage>
</organism>
<feature type="transmembrane region" description="Helical" evidence="1">
    <location>
        <begin position="6"/>
        <end position="26"/>
    </location>
</feature>
<sequence>MNYIHYLFAGFIAGILPTVAMSIFEYPFYKKWGIKGVYELHESEMMFCKLTNREFQNKISSFGLLTHMINGSLLSIPFVFYINLSNTPPTILLGIIYAIVVWIATLLPVHKLITGESLSKNPFGYKPALVSAFGHVIYGFILAQSYVPVVDFYTVLTLYSGV</sequence>
<dbReference type="AlphaFoldDB" id="A0A075FK48"/>
<keyword evidence="1" id="KW-1133">Transmembrane helix</keyword>
<accession>A0A075FK48</accession>
<name>A0A075FK48_9ARCH</name>
<evidence type="ECO:0000313" key="2">
    <source>
        <dbReference type="EMBL" id="AIE91900.1"/>
    </source>
</evidence>
<feature type="transmembrane region" description="Helical" evidence="1">
    <location>
        <begin position="128"/>
        <end position="147"/>
    </location>
</feature>
<feature type="transmembrane region" description="Helical" evidence="1">
    <location>
        <begin position="62"/>
        <end position="84"/>
    </location>
</feature>
<proteinExistence type="predicted"/>
<dbReference type="EMBL" id="KF900352">
    <property type="protein sequence ID" value="AIE91900.1"/>
    <property type="molecule type" value="Genomic_DNA"/>
</dbReference>
<evidence type="ECO:0000256" key="1">
    <source>
        <dbReference type="SAM" id="Phobius"/>
    </source>
</evidence>
<evidence type="ECO:0008006" key="3">
    <source>
        <dbReference type="Google" id="ProtNLM"/>
    </source>
</evidence>